<evidence type="ECO:0000256" key="6">
    <source>
        <dbReference type="ARBA" id="ARBA00022833"/>
    </source>
</evidence>
<dbReference type="PANTHER" id="PTHR11777:SF9">
    <property type="entry name" value="ALANINE--TRNA LIGASE, CYTOPLASMIC"/>
    <property type="match status" value="1"/>
</dbReference>
<dbReference type="AlphaFoldDB" id="A0A918WN48"/>
<dbReference type="Gene3D" id="3.10.310.40">
    <property type="match status" value="1"/>
</dbReference>
<keyword evidence="5 11" id="KW-0547">Nucleotide-binding</keyword>
<evidence type="ECO:0000256" key="12">
    <source>
        <dbReference type="SAM" id="Coils"/>
    </source>
</evidence>
<comment type="domain">
    <text evidence="11">Consists of three domains; the N-terminal catalytic domain, the editing domain and the C-terminal C-Ala domain. The editing domain removes incorrectly charged amino acids, while the C-Ala domain, along with tRNA(Ala), serves as a bridge to cooperatively bring together the editing and aminoacylation centers thus stimulating deacylation of misacylated tRNAs.</text>
</comment>
<dbReference type="InterPro" id="IPR018163">
    <property type="entry name" value="Thr/Ala-tRNA-synth_IIc_edit"/>
</dbReference>
<accession>A0A918WN48</accession>
<keyword evidence="6 11" id="KW-0862">Zinc</keyword>
<dbReference type="EMBL" id="BMXI01000014">
    <property type="protein sequence ID" value="GHC61553.1"/>
    <property type="molecule type" value="Genomic_DNA"/>
</dbReference>
<keyword evidence="7 11" id="KW-0067">ATP-binding</keyword>
<dbReference type="Pfam" id="PF01411">
    <property type="entry name" value="tRNA-synt_2c"/>
    <property type="match status" value="1"/>
</dbReference>
<sequence length="951" mass="104102">MTSAEIRQSFLDFFQEKQHTIVPSASLLPQSPGLLFTNAGMNQFVPYFLGEQAAPYSPPRAADTQKCIRAGGKHNDLEDVGYDTYHHTLFEMLGNWSFGDYFKTEAINWAWELLVDRWGFPPKRLYATVYSPSEGDPSHFDQEAYDLWKAKFESVGLDPAIHIVNGNVKDNFWMMGDTGPCGPCSELHVDMTPEGDTQGKLVNADSDLCIEIWNLVFIQYNAEADGTFRDLPAKHVDTGMGFERVVSIIQNTKGFTDFSQKPTNYNADTFQPLFRKLEELSGKKYVDIYPNDSRSTGVPPVNPSASTEDDANKPSSTPSAQLEEAIAFRVIADHIRTLSLSIADGILPGNNGRNYVLRRILRRAVKYGRNLGFSGERTFLADLVDTLSEQLGGVFPELKAKTSTVKETLQREEDSFNKTLDRGLALFEQVASGVDVSSTQKAFPPEDAFKLSDTFGFPIDLTALLCRERGLTLDEKAVEALFEKARKLSQENQQTTVVAALDIKSEAVTNFVGFNSDECEATILELHPTEDKLLVITDQTPFFAEMGGQQGDEGEMLHEGSDAEYLVSGTQQIGSARGHLVPPQAQLEVGDKVTLRVFAERRRPIEAHHTATHLLHWALHEVVSPDATQQGSLVTPDRLRFDFTSAALSPDQLTAIEEKVNAAIAEAQPVSWKEVPHADIKGREDIMQFFGDKYGELVRVVQIGGEPQALNGYSMELCGGTHSRNTSELGQFIIKKEEAIASGVRRIEAAVGKAAEAYLDEQIEELKKEITLAQEKLNTANEALKNLEQDPIAEVKAPAEESLSSLRDTLAATKAAAVEAEKSLKKAQTANAAREADAFLAGLAENGQLSGNIVHAVEGPANLLQELMNGLKKLHFTHAAFLIVDDGNKLHLGSLCGKDGHDAGFGAGNLIKDLAPLVGGKGGGKPDMARGAAPQRDKKEELVQAAKEKLA</sequence>
<reference evidence="15" key="1">
    <citation type="journal article" date="2014" name="Int. J. Syst. Evol. Microbiol.">
        <title>Complete genome sequence of Corynebacterium casei LMG S-19264T (=DSM 44701T), isolated from a smear-ripened cheese.</title>
        <authorList>
            <consortium name="US DOE Joint Genome Institute (JGI-PGF)"/>
            <person name="Walter F."/>
            <person name="Albersmeier A."/>
            <person name="Kalinowski J."/>
            <person name="Ruckert C."/>
        </authorList>
    </citation>
    <scope>NUCLEOTIDE SEQUENCE</scope>
    <source>
        <strain evidence="15">KCTC 12988</strain>
    </source>
</reference>
<keyword evidence="12" id="KW-0175">Coiled coil</keyword>
<dbReference type="InterPro" id="IPR023033">
    <property type="entry name" value="Ala_tRNA_ligase_euk/bac"/>
</dbReference>
<dbReference type="Gene3D" id="3.30.930.10">
    <property type="entry name" value="Bira Bifunctional Protein, Domain 2"/>
    <property type="match status" value="1"/>
</dbReference>
<dbReference type="SUPFAM" id="SSF101353">
    <property type="entry name" value="Putative anticodon-binding domain of alanyl-tRNA synthetase (AlaRS)"/>
    <property type="match status" value="1"/>
</dbReference>
<dbReference type="Pfam" id="PF02272">
    <property type="entry name" value="DHHA1"/>
    <property type="match status" value="1"/>
</dbReference>
<feature type="compositionally biased region" description="Basic and acidic residues" evidence="13">
    <location>
        <begin position="935"/>
        <end position="951"/>
    </location>
</feature>
<feature type="domain" description="Alanyl-transfer RNA synthetases family profile" evidence="14">
    <location>
        <begin position="1"/>
        <end position="761"/>
    </location>
</feature>
<dbReference type="GO" id="GO:0005524">
    <property type="term" value="F:ATP binding"/>
    <property type="evidence" value="ECO:0007669"/>
    <property type="project" value="UniProtKB-UniRule"/>
</dbReference>
<dbReference type="Pfam" id="PF07973">
    <property type="entry name" value="tRNA_SAD"/>
    <property type="match status" value="1"/>
</dbReference>
<dbReference type="Gene3D" id="3.30.980.10">
    <property type="entry name" value="Threonyl-trna Synthetase, Chain A, domain 2"/>
    <property type="match status" value="1"/>
</dbReference>
<dbReference type="InterPro" id="IPR018165">
    <property type="entry name" value="Ala-tRNA-synth_IIc_core"/>
</dbReference>
<evidence type="ECO:0000256" key="8">
    <source>
        <dbReference type="ARBA" id="ARBA00022884"/>
    </source>
</evidence>
<dbReference type="InterPro" id="IPR009000">
    <property type="entry name" value="Transl_B-barrel_sf"/>
</dbReference>
<dbReference type="InterPro" id="IPR002318">
    <property type="entry name" value="Ala-tRNA-lgiase_IIc"/>
</dbReference>
<evidence type="ECO:0000256" key="2">
    <source>
        <dbReference type="ARBA" id="ARBA00022555"/>
    </source>
</evidence>
<dbReference type="RefSeq" id="WP_189571885.1">
    <property type="nucleotide sequence ID" value="NZ_BMXI01000014.1"/>
</dbReference>
<dbReference type="InterPro" id="IPR018162">
    <property type="entry name" value="Ala-tRNA-ligase_IIc_anticod-bd"/>
</dbReference>
<feature type="binding site" evidence="11">
    <location>
        <position position="613"/>
    </location>
    <ligand>
        <name>Zn(2+)</name>
        <dbReference type="ChEBI" id="CHEBI:29105"/>
    </ligand>
</feature>
<dbReference type="Proteomes" id="UP000644507">
    <property type="component" value="Unassembled WGS sequence"/>
</dbReference>
<comment type="catalytic activity">
    <reaction evidence="11">
        <text>tRNA(Ala) + L-alanine + ATP = L-alanyl-tRNA(Ala) + AMP + diphosphate</text>
        <dbReference type="Rhea" id="RHEA:12540"/>
        <dbReference type="Rhea" id="RHEA-COMP:9657"/>
        <dbReference type="Rhea" id="RHEA-COMP:9923"/>
        <dbReference type="ChEBI" id="CHEBI:30616"/>
        <dbReference type="ChEBI" id="CHEBI:33019"/>
        <dbReference type="ChEBI" id="CHEBI:57972"/>
        <dbReference type="ChEBI" id="CHEBI:78442"/>
        <dbReference type="ChEBI" id="CHEBI:78497"/>
        <dbReference type="ChEBI" id="CHEBI:456215"/>
        <dbReference type="EC" id="6.1.1.7"/>
    </reaction>
</comment>
<keyword evidence="9 11" id="KW-0648">Protein biosynthesis</keyword>
<comment type="caution">
    <text evidence="15">The sequence shown here is derived from an EMBL/GenBank/DDBJ whole genome shotgun (WGS) entry which is preliminary data.</text>
</comment>
<feature type="binding site" evidence="11">
    <location>
        <position position="722"/>
    </location>
    <ligand>
        <name>Zn(2+)</name>
        <dbReference type="ChEBI" id="CHEBI:29105"/>
    </ligand>
</feature>
<dbReference type="SUPFAM" id="SSF55681">
    <property type="entry name" value="Class II aaRS and biotin synthetases"/>
    <property type="match status" value="1"/>
</dbReference>
<dbReference type="InterPro" id="IPR012947">
    <property type="entry name" value="tRNA_SAD"/>
</dbReference>
<evidence type="ECO:0000256" key="10">
    <source>
        <dbReference type="ARBA" id="ARBA00023146"/>
    </source>
</evidence>
<evidence type="ECO:0000256" key="3">
    <source>
        <dbReference type="ARBA" id="ARBA00022598"/>
    </source>
</evidence>
<evidence type="ECO:0000256" key="9">
    <source>
        <dbReference type="ARBA" id="ARBA00022917"/>
    </source>
</evidence>
<evidence type="ECO:0000256" key="11">
    <source>
        <dbReference type="HAMAP-Rule" id="MF_00036"/>
    </source>
</evidence>
<evidence type="ECO:0000256" key="4">
    <source>
        <dbReference type="ARBA" id="ARBA00022723"/>
    </source>
</evidence>
<evidence type="ECO:0000256" key="5">
    <source>
        <dbReference type="ARBA" id="ARBA00022741"/>
    </source>
</evidence>
<dbReference type="SMART" id="SM00863">
    <property type="entry name" value="tRNA_SAD"/>
    <property type="match status" value="1"/>
</dbReference>
<keyword evidence="3 11" id="KW-0436">Ligase</keyword>
<dbReference type="CDD" id="cd00673">
    <property type="entry name" value="AlaRS_core"/>
    <property type="match status" value="1"/>
</dbReference>
<evidence type="ECO:0000313" key="15">
    <source>
        <dbReference type="EMBL" id="GHC61553.1"/>
    </source>
</evidence>
<feature type="region of interest" description="Disordered" evidence="13">
    <location>
        <begin position="921"/>
        <end position="951"/>
    </location>
</feature>
<keyword evidence="10 11" id="KW-0030">Aminoacyl-tRNA synthetase</keyword>
<comment type="subcellular location">
    <subcellularLocation>
        <location evidence="11">Cytoplasm</location>
    </subcellularLocation>
</comment>
<dbReference type="EC" id="6.1.1.7" evidence="11"/>
<protein>
    <recommendedName>
        <fullName evidence="11">Alanine--tRNA ligase</fullName>
        <ecNumber evidence="11">6.1.1.7</ecNumber>
    </recommendedName>
    <alternativeName>
        <fullName evidence="11">Alanyl-tRNA synthetase</fullName>
        <shortName evidence="11">AlaRS</shortName>
    </alternativeName>
</protein>
<comment type="similarity">
    <text evidence="1 11">Belongs to the class-II aminoacyl-tRNA synthetase family.</text>
</comment>
<dbReference type="GO" id="GO:0008270">
    <property type="term" value="F:zinc ion binding"/>
    <property type="evidence" value="ECO:0007669"/>
    <property type="project" value="UniProtKB-UniRule"/>
</dbReference>
<gene>
    <name evidence="11 15" type="primary">alaS</name>
    <name evidence="15" type="ORF">GCM10007100_31140</name>
</gene>
<keyword evidence="2 11" id="KW-0820">tRNA-binding</keyword>
<dbReference type="FunFam" id="3.30.980.10:FF:000004">
    <property type="entry name" value="Alanine--tRNA ligase, cytoplasmic"/>
    <property type="match status" value="1"/>
</dbReference>
<comment type="function">
    <text evidence="11">Catalyzes the attachment of alanine to tRNA(Ala) in a two-step reaction: alanine is first activated by ATP to form Ala-AMP and then transferred to the acceptor end of tRNA(Ala). Also edits incorrectly charged Ser-tRNA(Ala) and Gly-tRNA(Ala) via its editing domain.</text>
</comment>
<keyword evidence="8 11" id="KW-0694">RNA-binding</keyword>
<dbReference type="SUPFAM" id="SSF50447">
    <property type="entry name" value="Translation proteins"/>
    <property type="match status" value="1"/>
</dbReference>
<dbReference type="GO" id="GO:0002161">
    <property type="term" value="F:aminoacyl-tRNA deacylase activity"/>
    <property type="evidence" value="ECO:0007669"/>
    <property type="project" value="TreeGrafter"/>
</dbReference>
<keyword evidence="11" id="KW-0963">Cytoplasm</keyword>
<feature type="coiled-coil region" evidence="12">
    <location>
        <begin position="756"/>
        <end position="830"/>
    </location>
</feature>
<evidence type="ECO:0000256" key="1">
    <source>
        <dbReference type="ARBA" id="ARBA00008226"/>
    </source>
</evidence>
<dbReference type="InterPro" id="IPR050058">
    <property type="entry name" value="Ala-tRNA_ligase"/>
</dbReference>
<keyword evidence="4 11" id="KW-0479">Metal-binding</keyword>
<dbReference type="GO" id="GO:0005737">
    <property type="term" value="C:cytoplasm"/>
    <property type="evidence" value="ECO:0007669"/>
    <property type="project" value="UniProtKB-SubCell"/>
</dbReference>
<feature type="region of interest" description="Disordered" evidence="13">
    <location>
        <begin position="291"/>
        <end position="319"/>
    </location>
</feature>
<dbReference type="InterPro" id="IPR045864">
    <property type="entry name" value="aa-tRNA-synth_II/BPL/LPL"/>
</dbReference>
<dbReference type="FunFam" id="3.10.310.40:FF:000001">
    <property type="entry name" value="Alanine--tRNA ligase"/>
    <property type="match status" value="1"/>
</dbReference>
<dbReference type="HAMAP" id="MF_00036_B">
    <property type="entry name" value="Ala_tRNA_synth_B"/>
    <property type="match status" value="1"/>
</dbReference>
<dbReference type="InterPro" id="IPR018164">
    <property type="entry name" value="Ala-tRNA-synth_IIc_N"/>
</dbReference>
<evidence type="ECO:0000256" key="7">
    <source>
        <dbReference type="ARBA" id="ARBA00022840"/>
    </source>
</evidence>
<proteinExistence type="inferred from homology"/>
<evidence type="ECO:0000313" key="16">
    <source>
        <dbReference type="Proteomes" id="UP000644507"/>
    </source>
</evidence>
<evidence type="ECO:0000259" key="14">
    <source>
        <dbReference type="PROSITE" id="PS50860"/>
    </source>
</evidence>
<dbReference type="GO" id="GO:0006419">
    <property type="term" value="P:alanyl-tRNA aminoacylation"/>
    <property type="evidence" value="ECO:0007669"/>
    <property type="project" value="UniProtKB-UniRule"/>
</dbReference>
<comment type="cofactor">
    <cofactor evidence="11">
        <name>Zn(2+)</name>
        <dbReference type="ChEBI" id="CHEBI:29105"/>
    </cofactor>
    <text evidence="11">Binds 1 zinc ion per subunit.</text>
</comment>
<dbReference type="NCBIfam" id="TIGR00344">
    <property type="entry name" value="alaS"/>
    <property type="match status" value="1"/>
</dbReference>
<dbReference type="PANTHER" id="PTHR11777">
    <property type="entry name" value="ALANYL-TRNA SYNTHETASE"/>
    <property type="match status" value="1"/>
</dbReference>
<feature type="binding site" evidence="11">
    <location>
        <position position="718"/>
    </location>
    <ligand>
        <name>Zn(2+)</name>
        <dbReference type="ChEBI" id="CHEBI:29105"/>
    </ligand>
</feature>
<reference evidence="15" key="2">
    <citation type="submission" date="2020-09" db="EMBL/GenBank/DDBJ databases">
        <authorList>
            <person name="Sun Q."/>
            <person name="Kim S."/>
        </authorList>
    </citation>
    <scope>NUCLEOTIDE SEQUENCE</scope>
    <source>
        <strain evidence="15">KCTC 12988</strain>
    </source>
</reference>
<name>A0A918WN48_9BACT</name>
<dbReference type="GO" id="GO:0004813">
    <property type="term" value="F:alanine-tRNA ligase activity"/>
    <property type="evidence" value="ECO:0007669"/>
    <property type="project" value="UniProtKB-UniRule"/>
</dbReference>
<dbReference type="PRINTS" id="PR00980">
    <property type="entry name" value="TRNASYNTHALA"/>
</dbReference>
<dbReference type="PROSITE" id="PS50860">
    <property type="entry name" value="AA_TRNA_LIGASE_II_ALA"/>
    <property type="match status" value="1"/>
</dbReference>
<dbReference type="Gene3D" id="2.40.30.130">
    <property type="match status" value="1"/>
</dbReference>
<organism evidence="15 16">
    <name type="scientific">Roseibacillus persicicus</name>
    <dbReference type="NCBI Taxonomy" id="454148"/>
    <lineage>
        <taxon>Bacteria</taxon>
        <taxon>Pseudomonadati</taxon>
        <taxon>Verrucomicrobiota</taxon>
        <taxon>Verrucomicrobiia</taxon>
        <taxon>Verrucomicrobiales</taxon>
        <taxon>Verrucomicrobiaceae</taxon>
        <taxon>Roseibacillus</taxon>
    </lineage>
</organism>
<feature type="binding site" evidence="11">
    <location>
        <position position="609"/>
    </location>
    <ligand>
        <name>Zn(2+)</name>
        <dbReference type="ChEBI" id="CHEBI:29105"/>
    </ligand>
</feature>
<dbReference type="SUPFAM" id="SSF55186">
    <property type="entry name" value="ThrRS/AlaRS common domain"/>
    <property type="match status" value="1"/>
</dbReference>
<keyword evidence="16" id="KW-1185">Reference proteome</keyword>
<dbReference type="FunFam" id="3.30.930.10:FF:000011">
    <property type="entry name" value="Alanine--tRNA ligase, cytoplasmic"/>
    <property type="match status" value="1"/>
</dbReference>
<dbReference type="InterPro" id="IPR003156">
    <property type="entry name" value="DHHA1_dom"/>
</dbReference>
<dbReference type="GO" id="GO:0000049">
    <property type="term" value="F:tRNA binding"/>
    <property type="evidence" value="ECO:0007669"/>
    <property type="project" value="UniProtKB-KW"/>
</dbReference>
<evidence type="ECO:0000256" key="13">
    <source>
        <dbReference type="SAM" id="MobiDB-lite"/>
    </source>
</evidence>